<evidence type="ECO:0000256" key="3">
    <source>
        <dbReference type="ARBA" id="ARBA00038502"/>
    </source>
</evidence>
<comment type="similarity">
    <text evidence="3">Belongs to the acetyltransferase family. RimJ subfamily.</text>
</comment>
<dbReference type="InterPro" id="IPR051531">
    <property type="entry name" value="N-acetyltransferase"/>
</dbReference>
<dbReference type="GO" id="GO:0016746">
    <property type="term" value="F:acyltransferase activity"/>
    <property type="evidence" value="ECO:0007669"/>
    <property type="project" value="UniProtKB-KW"/>
</dbReference>
<dbReference type="EMBL" id="JBHSAM010000014">
    <property type="protein sequence ID" value="MFC4098961.1"/>
    <property type="molecule type" value="Genomic_DNA"/>
</dbReference>
<dbReference type="PANTHER" id="PTHR43792">
    <property type="entry name" value="GNAT FAMILY, PUTATIVE (AFU_ORTHOLOGUE AFUA_3G00765)-RELATED-RELATED"/>
    <property type="match status" value="1"/>
</dbReference>
<proteinExistence type="inferred from homology"/>
<dbReference type="Pfam" id="PF13302">
    <property type="entry name" value="Acetyltransf_3"/>
    <property type="match status" value="1"/>
</dbReference>
<keyword evidence="2 5" id="KW-0012">Acyltransferase</keyword>
<dbReference type="InterPro" id="IPR016181">
    <property type="entry name" value="Acyl_CoA_acyltransferase"/>
</dbReference>
<organism evidence="5 6">
    <name type="scientific">Paenibacillus xanthanilyticus</name>
    <dbReference type="NCBI Taxonomy" id="1783531"/>
    <lineage>
        <taxon>Bacteria</taxon>
        <taxon>Bacillati</taxon>
        <taxon>Bacillota</taxon>
        <taxon>Bacilli</taxon>
        <taxon>Bacillales</taxon>
        <taxon>Paenibacillaceae</taxon>
        <taxon>Paenibacillus</taxon>
    </lineage>
</organism>
<dbReference type="Proteomes" id="UP001595715">
    <property type="component" value="Unassembled WGS sequence"/>
</dbReference>
<dbReference type="InterPro" id="IPR000182">
    <property type="entry name" value="GNAT_dom"/>
</dbReference>
<evidence type="ECO:0000313" key="5">
    <source>
        <dbReference type="EMBL" id="MFC4098961.1"/>
    </source>
</evidence>
<dbReference type="SUPFAM" id="SSF55729">
    <property type="entry name" value="Acyl-CoA N-acyltransferases (Nat)"/>
    <property type="match status" value="1"/>
</dbReference>
<accession>A0ABV8JZB2</accession>
<reference evidence="6" key="1">
    <citation type="journal article" date="2019" name="Int. J. Syst. Evol. Microbiol.">
        <title>The Global Catalogue of Microorganisms (GCM) 10K type strain sequencing project: providing services to taxonomists for standard genome sequencing and annotation.</title>
        <authorList>
            <consortium name="The Broad Institute Genomics Platform"/>
            <consortium name="The Broad Institute Genome Sequencing Center for Infectious Disease"/>
            <person name="Wu L."/>
            <person name="Ma J."/>
        </authorList>
    </citation>
    <scope>NUCLEOTIDE SEQUENCE [LARGE SCALE GENOMIC DNA]</scope>
    <source>
        <strain evidence="6">IBRC-M 10987</strain>
    </source>
</reference>
<feature type="domain" description="N-acetyltransferase" evidence="4">
    <location>
        <begin position="17"/>
        <end position="182"/>
    </location>
</feature>
<dbReference type="Gene3D" id="3.40.630.30">
    <property type="match status" value="1"/>
</dbReference>
<dbReference type="PROSITE" id="PS51186">
    <property type="entry name" value="GNAT"/>
    <property type="match status" value="1"/>
</dbReference>
<name>A0ABV8JZB2_9BACL</name>
<evidence type="ECO:0000313" key="6">
    <source>
        <dbReference type="Proteomes" id="UP001595715"/>
    </source>
</evidence>
<keyword evidence="6" id="KW-1185">Reference proteome</keyword>
<dbReference type="PANTHER" id="PTHR43792:SF8">
    <property type="entry name" value="[RIBOSOMAL PROTEIN US5]-ALANINE N-ACETYLTRANSFERASE"/>
    <property type="match status" value="1"/>
</dbReference>
<gene>
    <name evidence="5" type="ORF">ACFOZ8_04750</name>
</gene>
<protein>
    <submittedName>
        <fullName evidence="5">GNAT family N-acetyltransferase</fullName>
        <ecNumber evidence="5">2.3.-.-</ecNumber>
    </submittedName>
</protein>
<sequence>MEFGNNNFYIVAETERLVVRPLIIADYNNWLSECKSRLPSQHQYDEGSSDMSERTVEWFSDFITYHQELAVKDKAYIFGVFRKEDGKHVGMIDFSTIERDVFQWGRIGYSIHNHYWNNGYGKEAVKEAIKVAFNKLGFHRIEAHINVDNGPSIKLAESVGMEFECIRKGFIFEFGEWTDNLIYFKNSI</sequence>
<evidence type="ECO:0000256" key="2">
    <source>
        <dbReference type="ARBA" id="ARBA00023315"/>
    </source>
</evidence>
<dbReference type="EC" id="2.3.-.-" evidence="5"/>
<keyword evidence="1 5" id="KW-0808">Transferase</keyword>
<evidence type="ECO:0000256" key="1">
    <source>
        <dbReference type="ARBA" id="ARBA00022679"/>
    </source>
</evidence>
<dbReference type="RefSeq" id="WP_377717655.1">
    <property type="nucleotide sequence ID" value="NZ_JBHSAM010000014.1"/>
</dbReference>
<evidence type="ECO:0000259" key="4">
    <source>
        <dbReference type="PROSITE" id="PS51186"/>
    </source>
</evidence>
<comment type="caution">
    <text evidence="5">The sequence shown here is derived from an EMBL/GenBank/DDBJ whole genome shotgun (WGS) entry which is preliminary data.</text>
</comment>